<accession>A0AAV1U130</accession>
<protein>
    <recommendedName>
        <fullName evidence="1">Reverse transcriptase Ty1/copia-type domain-containing protein</fullName>
    </recommendedName>
</protein>
<evidence type="ECO:0000313" key="3">
    <source>
        <dbReference type="Proteomes" id="UP001162060"/>
    </source>
</evidence>
<dbReference type="EMBL" id="CAKLBY020000113">
    <property type="protein sequence ID" value="CAK7927608.1"/>
    <property type="molecule type" value="Genomic_DNA"/>
</dbReference>
<comment type="caution">
    <text evidence="2">The sequence shown here is derived from an EMBL/GenBank/DDBJ whole genome shotgun (WGS) entry which is preliminary data.</text>
</comment>
<organism evidence="2 3">
    <name type="scientific">Peronospora matthiolae</name>
    <dbReference type="NCBI Taxonomy" id="2874970"/>
    <lineage>
        <taxon>Eukaryota</taxon>
        <taxon>Sar</taxon>
        <taxon>Stramenopiles</taxon>
        <taxon>Oomycota</taxon>
        <taxon>Peronosporomycetes</taxon>
        <taxon>Peronosporales</taxon>
        <taxon>Peronosporaceae</taxon>
        <taxon>Peronospora</taxon>
    </lineage>
</organism>
<evidence type="ECO:0000313" key="2">
    <source>
        <dbReference type="EMBL" id="CAK7927608.1"/>
    </source>
</evidence>
<gene>
    <name evidence="2" type="ORF">PM001_LOCUS12758</name>
</gene>
<feature type="domain" description="Reverse transcriptase Ty1/copia-type" evidence="1">
    <location>
        <begin position="8"/>
        <end position="64"/>
    </location>
</feature>
<reference evidence="2" key="1">
    <citation type="submission" date="2024-01" db="EMBL/GenBank/DDBJ databases">
        <authorList>
            <person name="Webb A."/>
        </authorList>
    </citation>
    <scope>NUCLEOTIDE SEQUENCE</scope>
    <source>
        <strain evidence="2">Pm1</strain>
    </source>
</reference>
<dbReference type="Pfam" id="PF07727">
    <property type="entry name" value="RVT_2"/>
    <property type="match status" value="1"/>
</dbReference>
<dbReference type="InterPro" id="IPR013103">
    <property type="entry name" value="RVT_2"/>
</dbReference>
<proteinExistence type="predicted"/>
<dbReference type="AlphaFoldDB" id="A0AAV1U130"/>
<dbReference type="Proteomes" id="UP001162060">
    <property type="component" value="Unassembled WGS sequence"/>
</dbReference>
<sequence length="86" mass="9908">MLLRGVIRATKLPNGQHVIGTKWVFKIKRKADEDIEKDKWGLVAEVFKQKCGIDYTENFSSVLNNVTERKVARNRADAKEHQRRAG</sequence>
<evidence type="ECO:0000259" key="1">
    <source>
        <dbReference type="Pfam" id="PF07727"/>
    </source>
</evidence>
<name>A0AAV1U130_9STRA</name>